<dbReference type="SMART" id="SM00606">
    <property type="entry name" value="CBD_IV"/>
    <property type="match status" value="1"/>
</dbReference>
<accession>A0A923TCZ0</accession>
<evidence type="ECO:0000256" key="2">
    <source>
        <dbReference type="ARBA" id="ARBA00006275"/>
    </source>
</evidence>
<keyword evidence="5" id="KW-0998">Cell outer membrane</keyword>
<sequence>MKNLTTYFALFLLGGVLFSCQEFLAPEEDNALTREDIIANPSLAEGILLKAYQELPNDIFGNLDLAIASDEATGNLITSNIVAIATGGWQAANDPLAKWDYAYKNIQYVNRFLEIADEVRWSTQDPSLDQLFRQRLVGEAHGLRAYYQMLLLQHHAGVTTDGQLLGFPIVLEPLTIDDNLFLPRNTYQECLAQIMSDCDVAIQNIAASYANADPNGGNFLNGRVEAEDYDEGGQGVGYNDADPENNIGGQYRSDGVDIERVTGESGFNVGWTNDGEWLNYTQERIFAGRYNITARMASNSGAPGQLRILIGDNSASLEEVAIIQAGNTGGWQTWQEFTVEGIQLEGGTNQVIRFEIVNGGFNLDYVSFDKTDPFPSPSVAFNGQEYSVLTYDRAMGARWRNRFTGSAGHALKARAALYGASPAYQAGSGVNWENAAAIAGAFLAGSGGLDVVTPNGITYYQNSLNEDIIWNNSQVFANNSNRSNWEQQNFPPSLFGLGRTNPSHNLAASFPMDNGFPIDNPNSGYDDFLPYIGRDARFYAYLISNGSFFKGRTIGTSVNNEIDGINALDNSTRTGYYLRKFMDETVNLEAGRQVATLHHYTHLRFTEVLLNYAEAANEAWGPDGDPNGYGFTARQVISALRGRAGISQPDAYLISRSGKEAMRTLIRNERKLELCFEGHRFWDLRRWNDLPAITQPIQGVFIDANTFQFDVRNIENRPYQDYMIYGPIPLDEVLKYDIQQNRGW</sequence>
<protein>
    <submittedName>
        <fullName evidence="7">RagB/SusD family nutrient uptake outer membrane protein</fullName>
    </submittedName>
</protein>
<dbReference type="InterPro" id="IPR005084">
    <property type="entry name" value="CBM6"/>
</dbReference>
<dbReference type="GO" id="GO:0009279">
    <property type="term" value="C:cell outer membrane"/>
    <property type="evidence" value="ECO:0007669"/>
    <property type="project" value="UniProtKB-SubCell"/>
</dbReference>
<proteinExistence type="inferred from homology"/>
<evidence type="ECO:0000256" key="1">
    <source>
        <dbReference type="ARBA" id="ARBA00004442"/>
    </source>
</evidence>
<feature type="domain" description="CBM6" evidence="6">
    <location>
        <begin position="222"/>
        <end position="369"/>
    </location>
</feature>
<dbReference type="InterPro" id="IPR006584">
    <property type="entry name" value="Cellulose-bd_IV"/>
</dbReference>
<evidence type="ECO:0000313" key="7">
    <source>
        <dbReference type="EMBL" id="MBC6994257.1"/>
    </source>
</evidence>
<evidence type="ECO:0000256" key="4">
    <source>
        <dbReference type="ARBA" id="ARBA00023136"/>
    </source>
</evidence>
<dbReference type="Gene3D" id="1.25.40.390">
    <property type="match status" value="2"/>
</dbReference>
<evidence type="ECO:0000259" key="6">
    <source>
        <dbReference type="PROSITE" id="PS51175"/>
    </source>
</evidence>
<dbReference type="PROSITE" id="PS51257">
    <property type="entry name" value="PROKAR_LIPOPROTEIN"/>
    <property type="match status" value="1"/>
</dbReference>
<comment type="similarity">
    <text evidence="2">Belongs to the SusD family.</text>
</comment>
<dbReference type="Pfam" id="PF07980">
    <property type="entry name" value="SusD_RagB"/>
    <property type="match status" value="1"/>
</dbReference>
<dbReference type="EMBL" id="JACSIT010000092">
    <property type="protein sequence ID" value="MBC6994257.1"/>
    <property type="molecule type" value="Genomic_DNA"/>
</dbReference>
<keyword evidence="3" id="KW-0732">Signal</keyword>
<reference evidence="7" key="1">
    <citation type="submission" date="2020-08" db="EMBL/GenBank/DDBJ databases">
        <title>Lewinella bacteria from marine environments.</title>
        <authorList>
            <person name="Zhong Y."/>
        </authorList>
    </citation>
    <scope>NUCLEOTIDE SEQUENCE</scope>
    <source>
        <strain evidence="7">KCTC 42187</strain>
    </source>
</reference>
<dbReference type="CDD" id="cd04080">
    <property type="entry name" value="CBM6_cellulase-like"/>
    <property type="match status" value="1"/>
</dbReference>
<dbReference type="RefSeq" id="WP_187466344.1">
    <property type="nucleotide sequence ID" value="NZ_JACSIT010000092.1"/>
</dbReference>
<dbReference type="Pfam" id="PF03422">
    <property type="entry name" value="CBM_6"/>
    <property type="match status" value="1"/>
</dbReference>
<gene>
    <name evidence="7" type="ORF">H9S92_08795</name>
</gene>
<dbReference type="PROSITE" id="PS51175">
    <property type="entry name" value="CBM6"/>
    <property type="match status" value="1"/>
</dbReference>
<dbReference type="InterPro" id="IPR008979">
    <property type="entry name" value="Galactose-bd-like_sf"/>
</dbReference>
<keyword evidence="8" id="KW-1185">Reference proteome</keyword>
<dbReference type="InterPro" id="IPR012944">
    <property type="entry name" value="SusD_RagB_dom"/>
</dbReference>
<comment type="subcellular location">
    <subcellularLocation>
        <location evidence="1">Cell outer membrane</location>
    </subcellularLocation>
</comment>
<dbReference type="InterPro" id="IPR033985">
    <property type="entry name" value="SusD-like_N"/>
</dbReference>
<comment type="caution">
    <text evidence="7">The sequence shown here is derived from an EMBL/GenBank/DDBJ whole genome shotgun (WGS) entry which is preliminary data.</text>
</comment>
<dbReference type="AlphaFoldDB" id="A0A923TCZ0"/>
<dbReference type="SUPFAM" id="SSF49785">
    <property type="entry name" value="Galactose-binding domain-like"/>
    <property type="match status" value="1"/>
</dbReference>
<organism evidence="7 8">
    <name type="scientific">Neolewinella lacunae</name>
    <dbReference type="NCBI Taxonomy" id="1517758"/>
    <lineage>
        <taxon>Bacteria</taxon>
        <taxon>Pseudomonadati</taxon>
        <taxon>Bacteroidota</taxon>
        <taxon>Saprospiria</taxon>
        <taxon>Saprospirales</taxon>
        <taxon>Lewinellaceae</taxon>
        <taxon>Neolewinella</taxon>
    </lineage>
</organism>
<keyword evidence="4" id="KW-0472">Membrane</keyword>
<evidence type="ECO:0000256" key="5">
    <source>
        <dbReference type="ARBA" id="ARBA00023237"/>
    </source>
</evidence>
<dbReference type="Pfam" id="PF14322">
    <property type="entry name" value="SusD-like_3"/>
    <property type="match status" value="1"/>
</dbReference>
<evidence type="ECO:0000256" key="3">
    <source>
        <dbReference type="ARBA" id="ARBA00022729"/>
    </source>
</evidence>
<dbReference type="GO" id="GO:0030246">
    <property type="term" value="F:carbohydrate binding"/>
    <property type="evidence" value="ECO:0007669"/>
    <property type="project" value="InterPro"/>
</dbReference>
<dbReference type="InterPro" id="IPR011990">
    <property type="entry name" value="TPR-like_helical_dom_sf"/>
</dbReference>
<evidence type="ECO:0000313" key="8">
    <source>
        <dbReference type="Proteomes" id="UP000650081"/>
    </source>
</evidence>
<name>A0A923TCZ0_9BACT</name>
<dbReference type="Gene3D" id="2.60.120.260">
    <property type="entry name" value="Galactose-binding domain-like"/>
    <property type="match status" value="1"/>
</dbReference>
<dbReference type="Proteomes" id="UP000650081">
    <property type="component" value="Unassembled WGS sequence"/>
</dbReference>
<dbReference type="SUPFAM" id="SSF48452">
    <property type="entry name" value="TPR-like"/>
    <property type="match status" value="2"/>
</dbReference>